<feature type="transmembrane region" description="Helical" evidence="1">
    <location>
        <begin position="76"/>
        <end position="96"/>
    </location>
</feature>
<dbReference type="Pfam" id="PF08487">
    <property type="entry name" value="VIT"/>
    <property type="match status" value="1"/>
</dbReference>
<dbReference type="EMBL" id="PCMW01000082">
    <property type="protein sequence ID" value="PDS22644.1"/>
    <property type="molecule type" value="Genomic_DNA"/>
</dbReference>
<gene>
    <name evidence="3" type="ORF">B0A77_12935</name>
</gene>
<feature type="transmembrane region" description="Helical" evidence="1">
    <location>
        <begin position="44"/>
        <end position="64"/>
    </location>
</feature>
<feature type="transmembrane region" description="Helical" evidence="1">
    <location>
        <begin position="195"/>
        <end position="213"/>
    </location>
</feature>
<dbReference type="InterPro" id="IPR031005">
    <property type="entry name" value="Sorted_by_XrtN"/>
</dbReference>
<accession>A0A2H3K9B9</accession>
<feature type="transmembrane region" description="Helical" evidence="1">
    <location>
        <begin position="132"/>
        <end position="151"/>
    </location>
</feature>
<keyword evidence="1" id="KW-0812">Transmembrane</keyword>
<reference evidence="3 4" key="1">
    <citation type="submission" date="2017-09" db="EMBL/GenBank/DDBJ databases">
        <title>Whole genomes of Flavobacteriaceae.</title>
        <authorList>
            <person name="Stine C."/>
            <person name="Li C."/>
            <person name="Tadesse D."/>
        </authorList>
    </citation>
    <scope>NUCLEOTIDE SEQUENCE [LARGE SCALE GENOMIC DNA]</scope>
    <source>
        <strain evidence="3 4">ATCC 35036</strain>
    </source>
</reference>
<dbReference type="AlphaFoldDB" id="A0A2H3K9B9"/>
<feature type="transmembrane region" description="Helical" evidence="1">
    <location>
        <begin position="102"/>
        <end position="120"/>
    </location>
</feature>
<evidence type="ECO:0000256" key="1">
    <source>
        <dbReference type="SAM" id="Phobius"/>
    </source>
</evidence>
<dbReference type="OrthoDB" id="1801976at2"/>
<proteinExistence type="predicted"/>
<organism evidence="3 4">
    <name type="scientific">Flavobacterium branchiophilum</name>
    <dbReference type="NCBI Taxonomy" id="55197"/>
    <lineage>
        <taxon>Bacteria</taxon>
        <taxon>Pseudomonadati</taxon>
        <taxon>Bacteroidota</taxon>
        <taxon>Flavobacteriia</taxon>
        <taxon>Flavobacteriales</taxon>
        <taxon>Flavobacteriaceae</taxon>
        <taxon>Flavobacterium</taxon>
    </lineage>
</organism>
<sequence>MNKIFSSLFSFDHKDIKIALFVSAFTLLLLSLTLIGLSFDNDKVISLCFINLVVIFGFGVFYTYKVLKTNTYNDLIPFLFLNWFVGCFSANMFINVFENLPIWVYLCTFLFCFTNFIIYVKINNNFISKLAFLLNGITFALIAYYVIYLIPILPFSFIGMLGLGMGFYGLVPLIVMGYHIVFLCKNYNQIKQESLYFISGLLSIMSGIAFFAYQLNNESLKMNGFQVTKTFETDDHLPNYIKLSQNLKPNFFNEILLKKDVVYIGYEKFFDLDEFRDFDSKQYNERKTHNPIVNLGYLLSTPIEMPISDRIAILKANFDKRLETEEHLWDGKDLITQNIKEDIKIFPAERLAYTELTLDVATTNHSWSDKEGIYSFQLPEGAVATSLSLWVNGVERKGVLTTKEKAQKAYNQIVGVEYRDPSLMQWREGNRIVVRVFPINKDLPRTFKCGFTTPLTFENQKVRYQNIKIQGPSLSHAATISRLQITDNSSFEATKNFELQNGFLTHEGTGLQDWQLEIPVAQNFESHTFNWKNKSYQTAPIKSVHYPFVPSEIILDLNQQWTLYEIEQFVNQEDKKFFVFLNQEKTAITKQNYKNIFARFETLNYSLLPLYDCSNNSLIVTKSNTFSANFEELADSKYLSKIKNRTKQKGLKVVAFSSNLNPFWQTIKEQKYADVLQTNLQHAVKLVAQKAFINYPLQPNAIAVLPAQMSISETATNSKIPTTGSDHLYRLFAFNQILNEQVAIQADTTLQNRYVYLAKETNIVSPISSLIVLETDEDYKNNGIEKNVNTLGNASINNHGAVPEPHEWALLGIMFIVFGIYYNKNKQTTY</sequence>
<evidence type="ECO:0000313" key="3">
    <source>
        <dbReference type="EMBL" id="PDS22644.1"/>
    </source>
</evidence>
<dbReference type="InterPro" id="IPR013694">
    <property type="entry name" value="VIT"/>
</dbReference>
<feature type="transmembrane region" description="Helical" evidence="1">
    <location>
        <begin position="157"/>
        <end position="183"/>
    </location>
</feature>
<keyword evidence="1" id="KW-0472">Membrane</keyword>
<dbReference type="PROSITE" id="PS51468">
    <property type="entry name" value="VIT"/>
    <property type="match status" value="1"/>
</dbReference>
<keyword evidence="1" id="KW-1133">Transmembrane helix</keyword>
<feature type="domain" description="VIT" evidence="2">
    <location>
        <begin position="322"/>
        <end position="453"/>
    </location>
</feature>
<evidence type="ECO:0000259" key="2">
    <source>
        <dbReference type="PROSITE" id="PS51468"/>
    </source>
</evidence>
<comment type="caution">
    <text evidence="3">The sequence shown here is derived from an EMBL/GenBank/DDBJ whole genome shotgun (WGS) entry which is preliminary data.</text>
</comment>
<dbReference type="NCBIfam" id="TIGR04477">
    <property type="entry name" value="sorted_by_XrtN"/>
    <property type="match status" value="1"/>
</dbReference>
<dbReference type="Proteomes" id="UP000220828">
    <property type="component" value="Unassembled WGS sequence"/>
</dbReference>
<feature type="transmembrane region" description="Helical" evidence="1">
    <location>
        <begin position="20"/>
        <end position="38"/>
    </location>
</feature>
<name>A0A2H3K9B9_9FLAO</name>
<dbReference type="RefSeq" id="WP_097554712.1">
    <property type="nucleotide sequence ID" value="NZ_PCMW01000082.1"/>
</dbReference>
<evidence type="ECO:0000313" key="4">
    <source>
        <dbReference type="Proteomes" id="UP000220828"/>
    </source>
</evidence>
<protein>
    <submittedName>
        <fullName evidence="3">XrtN system VIT domain-containing protein</fullName>
    </submittedName>
</protein>